<dbReference type="GO" id="GO:0004222">
    <property type="term" value="F:metalloendopeptidase activity"/>
    <property type="evidence" value="ECO:0007669"/>
    <property type="project" value="InterPro"/>
</dbReference>
<dbReference type="EMBL" id="CP017599">
    <property type="protein sequence ID" value="AOX03276.1"/>
    <property type="molecule type" value="Genomic_DNA"/>
</dbReference>
<comment type="subcellular location">
    <subcellularLocation>
        <location evidence="2">Cell membrane</location>
        <topology evidence="2">Multi-pass membrane protein</topology>
    </subcellularLocation>
</comment>
<evidence type="ECO:0000256" key="7">
    <source>
        <dbReference type="ARBA" id="ARBA00022801"/>
    </source>
</evidence>
<accession>A0A1D8U0R9</accession>
<feature type="transmembrane region" description="Helical" evidence="13">
    <location>
        <begin position="331"/>
        <end position="351"/>
    </location>
</feature>
<evidence type="ECO:0000256" key="2">
    <source>
        <dbReference type="ARBA" id="ARBA00004651"/>
    </source>
</evidence>
<evidence type="ECO:0000256" key="1">
    <source>
        <dbReference type="ARBA" id="ARBA00001947"/>
    </source>
</evidence>
<keyword evidence="6" id="KW-0479">Metal-binding</keyword>
<evidence type="ECO:0000256" key="9">
    <source>
        <dbReference type="ARBA" id="ARBA00022989"/>
    </source>
</evidence>
<evidence type="ECO:0000256" key="3">
    <source>
        <dbReference type="ARBA" id="ARBA00022475"/>
    </source>
</evidence>
<sequence length="756" mass="84477">MASIPNPTLAAGLEALKQGNYQDAIAHLEGVCEMELDDSIVTEASQSLVEVYPKHGQPEKAIALCQHLREHPDPQIQEWAAKTQAELITKYPVAAKSPADATGFTPLEDKASSPLKLSRKPHQTASSSSLLPVPYSPPDIPTLYTPRPRWRNCGRAEHWHPLKSPKMERLWLVAITVAIAFFWLLRVLVEFAMETINSILVELPWFQPFQLLYRDPTLALGITLAILFILSPWLMDRLLKQFHGLEPLSLTQLASRHPESAKVIQKVCRKRRLPLPSLKVLPTDATVALTYGNLPRTARIVVSQGLLDQLKDDEIANIYAGQLGHIINRDFMLMSLGVLIIQIPYTIYWQIPQWAEKLKELLLVKLPGARGWLSAILLGITGTVACVSYSIYWVLSLPLLWLSRARVYYSDRIAISITGNPNGLTRALLKIALGISEDIQISGQTSGLLESFDVLLPVGYQQAIVIGSFSPTTPFEDILKWDCTNPYRYWLIINSAHPLLGERLHLPKRYAHFLKLHAELELPALIPASRNRAEFFSKLSNSYKALPLLQSTLIFGVIMGAGLRGILWIIGKVSDLLDIWQLIWLHNANSFIDACILIAFSISVFLWINNYFPDLKPTNIGTDPDLGDYFATNATLPPDSRPVLLSGKLLGRSGLRNWLGQDLILQTSTGLVRLNYCSYLGPLGNILPQPTRVSNLVNQTVIVTGWFRRGVNPWIDIETISIEEDKAIRSYYPIWITILATVAALSGAYLIFQVGA</sequence>
<feature type="transmembrane region" description="Helical" evidence="13">
    <location>
        <begin position="371"/>
        <end position="402"/>
    </location>
</feature>
<keyword evidence="8" id="KW-0862">Zinc</keyword>
<evidence type="ECO:0000256" key="4">
    <source>
        <dbReference type="ARBA" id="ARBA00022670"/>
    </source>
</evidence>
<keyword evidence="5 13" id="KW-0812">Transmembrane</keyword>
<evidence type="ECO:0000256" key="6">
    <source>
        <dbReference type="ARBA" id="ARBA00022723"/>
    </source>
</evidence>
<evidence type="ECO:0000256" key="5">
    <source>
        <dbReference type="ARBA" id="ARBA00022692"/>
    </source>
</evidence>
<feature type="transmembrane region" description="Helical" evidence="13">
    <location>
        <begin position="548"/>
        <end position="570"/>
    </location>
</feature>
<dbReference type="Proteomes" id="UP000177870">
    <property type="component" value="Chromosome"/>
</dbReference>
<keyword evidence="9 13" id="KW-1133">Transmembrane helix</keyword>
<name>A0A1D8U0R9_9CYAN</name>
<feature type="transmembrane region" description="Helical" evidence="13">
    <location>
        <begin position="590"/>
        <end position="608"/>
    </location>
</feature>
<keyword evidence="10" id="KW-0482">Metalloprotease</keyword>
<feature type="region of interest" description="Disordered" evidence="12">
    <location>
        <begin position="102"/>
        <end position="133"/>
    </location>
</feature>
<evidence type="ECO:0000256" key="12">
    <source>
        <dbReference type="SAM" id="MobiDB-lite"/>
    </source>
</evidence>
<dbReference type="PANTHER" id="PTHR43221">
    <property type="entry name" value="PROTEASE HTPX"/>
    <property type="match status" value="1"/>
</dbReference>
<dbReference type="InterPro" id="IPR001915">
    <property type="entry name" value="Peptidase_M48"/>
</dbReference>
<evidence type="ECO:0000256" key="11">
    <source>
        <dbReference type="ARBA" id="ARBA00023136"/>
    </source>
</evidence>
<dbReference type="InterPro" id="IPR011990">
    <property type="entry name" value="TPR-like_helical_dom_sf"/>
</dbReference>
<evidence type="ECO:0000256" key="10">
    <source>
        <dbReference type="ARBA" id="ARBA00023049"/>
    </source>
</evidence>
<evidence type="ECO:0000313" key="15">
    <source>
        <dbReference type="EMBL" id="AOX03276.1"/>
    </source>
</evidence>
<proteinExistence type="predicted"/>
<evidence type="ECO:0000256" key="13">
    <source>
        <dbReference type="SAM" id="Phobius"/>
    </source>
</evidence>
<dbReference type="RefSeq" id="WP_070395660.1">
    <property type="nucleotide sequence ID" value="NZ_CP017599.1"/>
</dbReference>
<keyword evidence="4 15" id="KW-0645">Protease</keyword>
<feature type="transmembrane region" description="Helical" evidence="13">
    <location>
        <begin position="170"/>
        <end position="189"/>
    </location>
</feature>
<dbReference type="KEGG" id="mpro:BJP34_30975"/>
<dbReference type="SUPFAM" id="SSF48452">
    <property type="entry name" value="TPR-like"/>
    <property type="match status" value="1"/>
</dbReference>
<dbReference type="Pfam" id="PF01435">
    <property type="entry name" value="Peptidase_M48"/>
    <property type="match status" value="1"/>
</dbReference>
<dbReference type="Gene3D" id="1.25.40.10">
    <property type="entry name" value="Tetratricopeptide repeat domain"/>
    <property type="match status" value="1"/>
</dbReference>
<dbReference type="OrthoDB" id="15218at2"/>
<organism evidence="15 16">
    <name type="scientific">Moorena producens PAL-8-15-08-1</name>
    <dbReference type="NCBI Taxonomy" id="1458985"/>
    <lineage>
        <taxon>Bacteria</taxon>
        <taxon>Bacillati</taxon>
        <taxon>Cyanobacteriota</taxon>
        <taxon>Cyanophyceae</taxon>
        <taxon>Coleofasciculales</taxon>
        <taxon>Coleofasciculaceae</taxon>
        <taxon>Moorena</taxon>
    </lineage>
</organism>
<dbReference type="GO" id="GO:0046872">
    <property type="term" value="F:metal ion binding"/>
    <property type="evidence" value="ECO:0007669"/>
    <property type="project" value="UniProtKB-KW"/>
</dbReference>
<comment type="cofactor">
    <cofactor evidence="1">
        <name>Zn(2+)</name>
        <dbReference type="ChEBI" id="CHEBI:29105"/>
    </cofactor>
</comment>
<dbReference type="Gene3D" id="3.30.2010.10">
    <property type="entry name" value="Metalloproteases ('zincins'), catalytic domain"/>
    <property type="match status" value="1"/>
</dbReference>
<evidence type="ECO:0000256" key="8">
    <source>
        <dbReference type="ARBA" id="ARBA00022833"/>
    </source>
</evidence>
<feature type="transmembrane region" description="Helical" evidence="13">
    <location>
        <begin position="218"/>
        <end position="235"/>
    </location>
</feature>
<evidence type="ECO:0000259" key="14">
    <source>
        <dbReference type="Pfam" id="PF01435"/>
    </source>
</evidence>
<dbReference type="InterPro" id="IPR050083">
    <property type="entry name" value="HtpX_protease"/>
</dbReference>
<keyword evidence="11 13" id="KW-0472">Membrane</keyword>
<dbReference type="STRING" id="1458985.BJP34_30975"/>
<dbReference type="AlphaFoldDB" id="A0A1D8U0R9"/>
<feature type="transmembrane region" description="Helical" evidence="13">
    <location>
        <begin position="731"/>
        <end position="752"/>
    </location>
</feature>
<gene>
    <name evidence="15" type="ORF">BJP34_30975</name>
</gene>
<reference evidence="16" key="1">
    <citation type="submission" date="2016-10" db="EMBL/GenBank/DDBJ databases">
        <title>Comparative genomics uncovers the prolific and rare metabolic potential of the cyanobacterial genus Moorea.</title>
        <authorList>
            <person name="Leao T."/>
            <person name="Castelao G."/>
            <person name="Korobeynikov A."/>
            <person name="Monroe E.A."/>
            <person name="Podell S."/>
            <person name="Glukhov E."/>
            <person name="Allen E."/>
            <person name="Gerwick W.H."/>
            <person name="Gerwick L."/>
        </authorList>
    </citation>
    <scope>NUCLEOTIDE SEQUENCE [LARGE SCALE GENOMIC DNA]</scope>
    <source>
        <strain evidence="16">PAL-8-15-08-1</strain>
    </source>
</reference>
<keyword evidence="7" id="KW-0378">Hydrolase</keyword>
<evidence type="ECO:0000313" key="16">
    <source>
        <dbReference type="Proteomes" id="UP000177870"/>
    </source>
</evidence>
<dbReference type="GO" id="GO:0005886">
    <property type="term" value="C:plasma membrane"/>
    <property type="evidence" value="ECO:0007669"/>
    <property type="project" value="UniProtKB-SubCell"/>
</dbReference>
<dbReference type="PANTHER" id="PTHR43221:SF1">
    <property type="entry name" value="PROTEASE HTPX"/>
    <property type="match status" value="1"/>
</dbReference>
<keyword evidence="3" id="KW-1003">Cell membrane</keyword>
<dbReference type="GO" id="GO:0006508">
    <property type="term" value="P:proteolysis"/>
    <property type="evidence" value="ECO:0007669"/>
    <property type="project" value="UniProtKB-KW"/>
</dbReference>
<protein>
    <submittedName>
        <fullName evidence="15">Zn-dependent protease with chaperone function</fullName>
    </submittedName>
</protein>
<feature type="domain" description="Peptidase M48" evidence="14">
    <location>
        <begin position="258"/>
        <end position="504"/>
    </location>
</feature>